<feature type="region of interest" description="Disordered" evidence="2">
    <location>
        <begin position="720"/>
        <end position="756"/>
    </location>
</feature>
<evidence type="ECO:0000313" key="6">
    <source>
        <dbReference type="WBParaSite" id="ECPE_0000226501-mRNA-1"/>
    </source>
</evidence>
<dbReference type="Pfam" id="PF08782">
    <property type="entry name" value="c-SKI_SMAD_bind"/>
    <property type="match status" value="1"/>
</dbReference>
<dbReference type="InterPro" id="IPR010919">
    <property type="entry name" value="SAND-like_dom_sf"/>
</dbReference>
<organism evidence="6">
    <name type="scientific">Echinostoma caproni</name>
    <dbReference type="NCBI Taxonomy" id="27848"/>
    <lineage>
        <taxon>Eukaryota</taxon>
        <taxon>Metazoa</taxon>
        <taxon>Spiralia</taxon>
        <taxon>Lophotrochozoa</taxon>
        <taxon>Platyhelminthes</taxon>
        <taxon>Trematoda</taxon>
        <taxon>Digenea</taxon>
        <taxon>Plagiorchiida</taxon>
        <taxon>Echinostomata</taxon>
        <taxon>Echinostomatoidea</taxon>
        <taxon>Echinostomatidae</taxon>
        <taxon>Echinostoma</taxon>
    </lineage>
</organism>
<dbReference type="InterPro" id="IPR014890">
    <property type="entry name" value="c-SKI_SMAD4-bd_dom"/>
</dbReference>
<evidence type="ECO:0000256" key="2">
    <source>
        <dbReference type="SAM" id="MobiDB-lite"/>
    </source>
</evidence>
<dbReference type="Pfam" id="PF02437">
    <property type="entry name" value="Ski_Sno_DHD"/>
    <property type="match status" value="1"/>
</dbReference>
<proteinExistence type="inferred from homology"/>
<feature type="region of interest" description="Disordered" evidence="2">
    <location>
        <begin position="1"/>
        <end position="43"/>
    </location>
</feature>
<feature type="compositionally biased region" description="Polar residues" evidence="2">
    <location>
        <begin position="1"/>
        <end position="15"/>
    </location>
</feature>
<dbReference type="GO" id="GO:0005667">
    <property type="term" value="C:transcription regulator complex"/>
    <property type="evidence" value="ECO:0007669"/>
    <property type="project" value="TreeGrafter"/>
</dbReference>
<accession>A0A183A5N0</accession>
<dbReference type="SUPFAM" id="SSF63763">
    <property type="entry name" value="SAND domain-like"/>
    <property type="match status" value="1"/>
</dbReference>
<feature type="compositionally biased region" description="Basic residues" evidence="2">
    <location>
        <begin position="828"/>
        <end position="837"/>
    </location>
</feature>
<dbReference type="InterPro" id="IPR023216">
    <property type="entry name" value="Tscrpt_reg_SKI_SnoN"/>
</dbReference>
<feature type="region of interest" description="Disordered" evidence="2">
    <location>
        <begin position="296"/>
        <end position="315"/>
    </location>
</feature>
<dbReference type="InterPro" id="IPR037000">
    <property type="entry name" value="Ski_DNA-bd_sf"/>
</dbReference>
<feature type="region of interest" description="Disordered" evidence="2">
    <location>
        <begin position="325"/>
        <end position="386"/>
    </location>
</feature>
<dbReference type="Gene3D" id="3.10.260.20">
    <property type="entry name" value="Ski"/>
    <property type="match status" value="1"/>
</dbReference>
<feature type="compositionally biased region" description="Pro residues" evidence="2">
    <location>
        <begin position="583"/>
        <end position="604"/>
    </location>
</feature>
<dbReference type="CDD" id="cd21074">
    <property type="entry name" value="DHD_Ski_Sno_Dac"/>
    <property type="match status" value="1"/>
</dbReference>
<comment type="similarity">
    <text evidence="1">Belongs to the SKI family.</text>
</comment>
<dbReference type="Proteomes" id="UP000272942">
    <property type="component" value="Unassembled WGS sequence"/>
</dbReference>
<reference evidence="4 5" key="2">
    <citation type="submission" date="2018-11" db="EMBL/GenBank/DDBJ databases">
        <authorList>
            <consortium name="Pathogen Informatics"/>
        </authorList>
    </citation>
    <scope>NUCLEOTIDE SEQUENCE [LARGE SCALE GENOMIC DNA]</scope>
    <source>
        <strain evidence="4 5">Egypt</strain>
    </source>
</reference>
<feature type="compositionally biased region" description="Polar residues" evidence="2">
    <location>
        <begin position="1044"/>
        <end position="1071"/>
    </location>
</feature>
<feature type="compositionally biased region" description="Low complexity" evidence="2">
    <location>
        <begin position="725"/>
        <end position="756"/>
    </location>
</feature>
<sequence>MTFSIQNNPYLSMYQQPPPPAPPNDCAPPRKTPGFRQSLPSRLHGLPGLDLVNTILASYRAHKVKPDATATQPHMSYPPVNPLLASPGWFQQALVNSLLLPRPFVDDTCLPPVPPVRPPDLGSLMSPKLPTPMPPSPATSKSRTSSCDSVMRMDKDTPDPLLYCRSTFYPLLKDQVDRAHSSWRTSDTPKHVNSDPVPETGTLVPSLIDGEVIMGFNVWGEKRLCLPHLFRFVLNDVDLKAIDEACTKLQITCTTCTPAQLKLLHARRILPKAVSTCGLIRKSDAERLTKFIRNRTDPIERAQTSARSGPTVCRSHSGGELEVVIDPEHMKQSCPTPSYSVSTSLKDSQETTDSQSTPLDLVSDSGLTRKRDSSTESQSHSNEPIPVLHECFGRQSGLIHPELYTEPSAKCIECQTCHRLFAPDQFVGHTHTVTEVDNLNHWGFDSNNWRCYLRLYTGRQGRVTKVNTGLSQTVDGCSEDELDNNPPKDCTVNTETHRRLEEFKIKFAQPIRLPPSLSAALRTVGLCASVAPIPPTSLFPPHPMLDLPEAHTPGAPNLSCKNVPFSTPRPITTPKELNSPNAPTGPLPSPGPATPAPTPSPVHPVIPSSLSPVLLPQLTLRRLWAPNDGRIKVPPPPKPIATRDSNVLPKRLHTGPPILLHSHRVVSQAAADQYDRDFIPNVCLMPPIGSKYRKSSCGSHGRRRRLSLDCSCGRGGRYRHSRNLSSGSRSRSRSCSYGSSSSRTRSASASSTTSSCYSRGRWCKRYCDGGSNSPCSPRSSRSSSNASSVHVDDLGSPCFAKKSRCRYLTEKTASNESTVSDASSSRQTYHRRSRHIRRVRRRYRSATATHPTAPVRPARRRVRSASPQFADHSCLDVQQPQPNQHQHRHRHQCNQRQNRALAAAKAAQGAASRISPGLWSRHFANVKGNTGGTLELPNARQPAVLNPFVKNTRGPVQHNVNNAPNATPVLVTGPSTNSLPSAVLALESIWTDLVRHINEYTTAVESRAGVQEARQRLFEQFLSMQTCYATHIAALMNENQKLNEPQPTRTQFSAPACPTASTSTGNSTAQSGDKRVDPTVAPDTVRAQSSGSGRVSSPSGSSGVVSPDIIARKLRRLGSTDSSVPERIPEEEPSYSSSQRSSSSTTPIVPLSSDEPSNNKVCSGSQSCSVATESSTRIHSSSAAPYKVSSGLCDRRLSEKYGPERIHWKRRPWDVDLQTESNGTLDLSLPSSEPIQKRRAVAVSDSNSYE</sequence>
<dbReference type="EMBL" id="UZAN01039504">
    <property type="protein sequence ID" value="VDP65946.1"/>
    <property type="molecule type" value="Genomic_DNA"/>
</dbReference>
<feature type="region of interest" description="Disordered" evidence="2">
    <location>
        <begin position="772"/>
        <end position="793"/>
    </location>
</feature>
<feature type="region of interest" description="Disordered" evidence="2">
    <location>
        <begin position="1044"/>
        <end position="1166"/>
    </location>
</feature>
<dbReference type="GO" id="GO:0000978">
    <property type="term" value="F:RNA polymerase II cis-regulatory region sequence-specific DNA binding"/>
    <property type="evidence" value="ECO:0007669"/>
    <property type="project" value="TreeGrafter"/>
</dbReference>
<dbReference type="SUPFAM" id="SSF46955">
    <property type="entry name" value="Putative DNA-binding domain"/>
    <property type="match status" value="1"/>
</dbReference>
<dbReference type="PANTHER" id="PTHR10005">
    <property type="entry name" value="SKI ONCOGENE-RELATED"/>
    <property type="match status" value="1"/>
</dbReference>
<dbReference type="SMART" id="SM01046">
    <property type="entry name" value="c-SKI_SMAD_bind"/>
    <property type="match status" value="1"/>
</dbReference>
<feature type="region of interest" description="Disordered" evidence="2">
    <location>
        <begin position="561"/>
        <end position="604"/>
    </location>
</feature>
<gene>
    <name evidence="4" type="ORF">ECPE_LOCUS2265</name>
</gene>
<protein>
    <submittedName>
        <fullName evidence="6">C-SKI_SMAD_bind domain-containing protein</fullName>
    </submittedName>
</protein>
<dbReference type="GO" id="GO:0030514">
    <property type="term" value="P:negative regulation of BMP signaling pathway"/>
    <property type="evidence" value="ECO:0007669"/>
    <property type="project" value="TreeGrafter"/>
</dbReference>
<dbReference type="GO" id="GO:0000981">
    <property type="term" value="F:DNA-binding transcription factor activity, RNA polymerase II-specific"/>
    <property type="evidence" value="ECO:0007669"/>
    <property type="project" value="TreeGrafter"/>
</dbReference>
<feature type="compositionally biased region" description="Polar residues" evidence="2">
    <location>
        <begin position="1154"/>
        <end position="1166"/>
    </location>
</feature>
<keyword evidence="5" id="KW-1185">Reference proteome</keyword>
<feature type="compositionally biased region" description="Polar residues" evidence="2">
    <location>
        <begin position="333"/>
        <end position="358"/>
    </location>
</feature>
<dbReference type="AlphaFoldDB" id="A0A183A5N0"/>
<dbReference type="GO" id="GO:0046332">
    <property type="term" value="F:SMAD binding"/>
    <property type="evidence" value="ECO:0007669"/>
    <property type="project" value="InterPro"/>
</dbReference>
<dbReference type="WBParaSite" id="ECPE_0000226501-mRNA-1">
    <property type="protein sequence ID" value="ECPE_0000226501-mRNA-1"/>
    <property type="gene ID" value="ECPE_0000226501"/>
</dbReference>
<dbReference type="InterPro" id="IPR009061">
    <property type="entry name" value="DNA-bd_dom_put_sf"/>
</dbReference>
<dbReference type="PANTHER" id="PTHR10005:SF25">
    <property type="entry name" value="SNO ONCOGENE, ISOFORM B"/>
    <property type="match status" value="1"/>
</dbReference>
<evidence type="ECO:0000259" key="3">
    <source>
        <dbReference type="SMART" id="SM01046"/>
    </source>
</evidence>
<dbReference type="Gene3D" id="3.10.390.10">
    <property type="entry name" value="SAND domain-like"/>
    <property type="match status" value="1"/>
</dbReference>
<dbReference type="InterPro" id="IPR003380">
    <property type="entry name" value="SKI/SNO/DAC"/>
</dbReference>
<feature type="region of interest" description="Disordered" evidence="2">
    <location>
        <begin position="182"/>
        <end position="201"/>
    </location>
</feature>
<feature type="domain" description="c-SKI SMAD4-binding" evidence="3">
    <location>
        <begin position="384"/>
        <end position="482"/>
    </location>
</feature>
<reference evidence="6" key="1">
    <citation type="submission" date="2016-06" db="UniProtKB">
        <authorList>
            <consortium name="WormBaseParasite"/>
        </authorList>
    </citation>
    <scope>IDENTIFICATION</scope>
</reference>
<evidence type="ECO:0000313" key="4">
    <source>
        <dbReference type="EMBL" id="VDP65946.1"/>
    </source>
</evidence>
<feature type="compositionally biased region" description="Pro residues" evidence="2">
    <location>
        <begin position="16"/>
        <end position="26"/>
    </location>
</feature>
<feature type="compositionally biased region" description="Low complexity" evidence="2">
    <location>
        <begin position="772"/>
        <end position="788"/>
    </location>
</feature>
<feature type="region of interest" description="Disordered" evidence="2">
    <location>
        <begin position="811"/>
        <end position="837"/>
    </location>
</feature>
<dbReference type="GO" id="GO:0005634">
    <property type="term" value="C:nucleus"/>
    <property type="evidence" value="ECO:0007669"/>
    <property type="project" value="TreeGrafter"/>
</dbReference>
<name>A0A183A5N0_9TREM</name>
<feature type="region of interest" description="Disordered" evidence="2">
    <location>
        <begin position="117"/>
        <end position="152"/>
    </location>
</feature>
<evidence type="ECO:0000313" key="5">
    <source>
        <dbReference type="Proteomes" id="UP000272942"/>
    </source>
</evidence>
<feature type="compositionally biased region" description="Polar residues" evidence="2">
    <location>
        <begin position="811"/>
        <end position="827"/>
    </location>
</feature>
<feature type="compositionally biased region" description="Low complexity" evidence="2">
    <location>
        <begin position="1134"/>
        <end position="1148"/>
    </location>
</feature>
<feature type="region of interest" description="Disordered" evidence="2">
    <location>
        <begin position="629"/>
        <end position="649"/>
    </location>
</feature>
<dbReference type="GO" id="GO:0005737">
    <property type="term" value="C:cytoplasm"/>
    <property type="evidence" value="ECO:0007669"/>
    <property type="project" value="TreeGrafter"/>
</dbReference>
<dbReference type="OrthoDB" id="3938623at2759"/>
<evidence type="ECO:0000256" key="1">
    <source>
        <dbReference type="ARBA" id="ARBA00009513"/>
    </source>
</evidence>
<feature type="compositionally biased region" description="Low complexity" evidence="2">
    <location>
        <begin position="1089"/>
        <end position="1107"/>
    </location>
</feature>